<dbReference type="STRING" id="1331196.A0A1B9IGW2"/>
<evidence type="ECO:0008006" key="3">
    <source>
        <dbReference type="Google" id="ProtNLM"/>
    </source>
</evidence>
<dbReference type="SUPFAM" id="SSF53474">
    <property type="entry name" value="alpha/beta-Hydrolases"/>
    <property type="match status" value="1"/>
</dbReference>
<evidence type="ECO:0000313" key="2">
    <source>
        <dbReference type="Proteomes" id="UP000092583"/>
    </source>
</evidence>
<dbReference type="EMBL" id="KI669469">
    <property type="protein sequence ID" value="OCF54644.1"/>
    <property type="molecule type" value="Genomic_DNA"/>
</dbReference>
<accession>A0A1B9IGW2</accession>
<dbReference type="InterPro" id="IPR029058">
    <property type="entry name" value="AB_hydrolase_fold"/>
</dbReference>
<reference evidence="1 2" key="1">
    <citation type="submission" date="2013-07" db="EMBL/GenBank/DDBJ databases">
        <title>The Genome Sequence of Kwoniella mangroviensis CBS10435.</title>
        <authorList>
            <consortium name="The Broad Institute Genome Sequencing Platform"/>
            <person name="Cuomo C."/>
            <person name="Litvintseva A."/>
            <person name="Chen Y."/>
            <person name="Heitman J."/>
            <person name="Sun S."/>
            <person name="Springer D."/>
            <person name="Dromer F."/>
            <person name="Young S.K."/>
            <person name="Zeng Q."/>
            <person name="Gargeya S."/>
            <person name="Fitzgerald M."/>
            <person name="Abouelleil A."/>
            <person name="Alvarado L."/>
            <person name="Berlin A.M."/>
            <person name="Chapman S.B."/>
            <person name="Dewar J."/>
            <person name="Goldberg J."/>
            <person name="Griggs A."/>
            <person name="Gujja S."/>
            <person name="Hansen M."/>
            <person name="Howarth C."/>
            <person name="Imamovic A."/>
            <person name="Larimer J."/>
            <person name="McCowan C."/>
            <person name="Murphy C."/>
            <person name="Pearson M."/>
            <person name="Priest M."/>
            <person name="Roberts A."/>
            <person name="Saif S."/>
            <person name="Shea T."/>
            <person name="Sykes S."/>
            <person name="Wortman J."/>
            <person name="Nusbaum C."/>
            <person name="Birren B."/>
        </authorList>
    </citation>
    <scope>NUCLEOTIDE SEQUENCE [LARGE SCALE GENOMIC DNA]</scope>
    <source>
        <strain evidence="1 2">CBS 10435</strain>
    </source>
</reference>
<name>A0A1B9IGW2_9TREE</name>
<dbReference type="OrthoDB" id="2578778at2759"/>
<dbReference type="Gene3D" id="3.40.50.1820">
    <property type="entry name" value="alpha/beta hydrolase"/>
    <property type="match status" value="1"/>
</dbReference>
<proteinExistence type="predicted"/>
<keyword evidence="2" id="KW-1185">Reference proteome</keyword>
<evidence type="ECO:0000313" key="1">
    <source>
        <dbReference type="EMBL" id="OCF54644.1"/>
    </source>
</evidence>
<reference evidence="2" key="2">
    <citation type="submission" date="2013-12" db="EMBL/GenBank/DDBJ databases">
        <title>Evolution of pathogenesis and genome organization in the Tremellales.</title>
        <authorList>
            <person name="Cuomo C."/>
            <person name="Litvintseva A."/>
            <person name="Heitman J."/>
            <person name="Chen Y."/>
            <person name="Sun S."/>
            <person name="Springer D."/>
            <person name="Dromer F."/>
            <person name="Young S."/>
            <person name="Zeng Q."/>
            <person name="Chapman S."/>
            <person name="Gujja S."/>
            <person name="Saif S."/>
            <person name="Birren B."/>
        </authorList>
    </citation>
    <scope>NUCLEOTIDE SEQUENCE [LARGE SCALE GENOMIC DNA]</scope>
    <source>
        <strain evidence="2">CBS 10435</strain>
    </source>
</reference>
<organism evidence="1 2">
    <name type="scientific">Kwoniella mangroviensis CBS 10435</name>
    <dbReference type="NCBI Taxonomy" id="1331196"/>
    <lineage>
        <taxon>Eukaryota</taxon>
        <taxon>Fungi</taxon>
        <taxon>Dikarya</taxon>
        <taxon>Basidiomycota</taxon>
        <taxon>Agaricomycotina</taxon>
        <taxon>Tremellomycetes</taxon>
        <taxon>Tremellales</taxon>
        <taxon>Cryptococcaceae</taxon>
        <taxon>Kwoniella</taxon>
    </lineage>
</organism>
<gene>
    <name evidence="1" type="ORF">L486_07776</name>
</gene>
<dbReference type="Proteomes" id="UP000092583">
    <property type="component" value="Unassembled WGS sequence"/>
</dbReference>
<sequence length="229" mass="26802">MPFVPPPTTPLAYGFTDHIVHSINKVDIALRVFPARDDGTKRPWLIWVHGGAYIAGKHFNTPPFHLSAFHDQATYHIVTFSHRLLPQVSFQDMWDDITFQFQWCLTNLPSIIGEDKIEMDNYGLGVCMELSIHSTHTVNKEFEDGITPDTNTPPNVLMRMLEDREKSRAQIFAPWNWEMPSILTPEQLEAYWGYNYENTEEDKRRMDLNNHIHKKGIRMNLLFREETFI</sequence>
<dbReference type="AlphaFoldDB" id="A0A1B9IGW2"/>
<protein>
    <recommendedName>
        <fullName evidence="3">Alpha/beta hydrolase fold-3 domain-containing protein</fullName>
    </recommendedName>
</protein>